<evidence type="ECO:0000256" key="1">
    <source>
        <dbReference type="SAM" id="MobiDB-lite"/>
    </source>
</evidence>
<dbReference type="AlphaFoldDB" id="W1PG77"/>
<dbReference type="EMBL" id="KI393866">
    <property type="protein sequence ID" value="ERN06973.1"/>
    <property type="molecule type" value="Genomic_DNA"/>
</dbReference>
<dbReference type="Gramene" id="ERN06973">
    <property type="protein sequence ID" value="ERN06973"/>
    <property type="gene ID" value="AMTR_s00005p00268750"/>
</dbReference>
<dbReference type="HOGENOM" id="CLU_1442879_0_0_1"/>
<protein>
    <submittedName>
        <fullName evidence="2">Uncharacterized protein</fullName>
    </submittedName>
</protein>
<proteinExistence type="predicted"/>
<feature type="region of interest" description="Disordered" evidence="1">
    <location>
        <begin position="1"/>
        <end position="43"/>
    </location>
</feature>
<dbReference type="Proteomes" id="UP000017836">
    <property type="component" value="Unassembled WGS sequence"/>
</dbReference>
<name>W1PG77_AMBTC</name>
<evidence type="ECO:0000313" key="2">
    <source>
        <dbReference type="EMBL" id="ERN06973.1"/>
    </source>
</evidence>
<gene>
    <name evidence="2" type="ORF">AMTR_s00005p00268750</name>
</gene>
<sequence length="188" mass="20359">MAHAGNPSHGDALPMEGKPLDPRKVLQAYGGDGENDGKPSHGGHGSTGFSMLLDMKLMRRLLLDVVMVMVVTKALFRTMKLISDHGVHGGDQGKDHGSDYGHVRENISSMDVEVLDRAANHRADLVVGYQYQSDDHDESDMEVAGRDACATVKCDACATVHGPADIKGDCIIDDHAIFPVLMWKLILQ</sequence>
<evidence type="ECO:0000313" key="3">
    <source>
        <dbReference type="Proteomes" id="UP000017836"/>
    </source>
</evidence>
<reference evidence="3" key="1">
    <citation type="journal article" date="2013" name="Science">
        <title>The Amborella genome and the evolution of flowering plants.</title>
        <authorList>
            <consortium name="Amborella Genome Project"/>
        </authorList>
    </citation>
    <scope>NUCLEOTIDE SEQUENCE [LARGE SCALE GENOMIC DNA]</scope>
</reference>
<accession>W1PG77</accession>
<keyword evidence="3" id="KW-1185">Reference proteome</keyword>
<organism evidence="2 3">
    <name type="scientific">Amborella trichopoda</name>
    <dbReference type="NCBI Taxonomy" id="13333"/>
    <lineage>
        <taxon>Eukaryota</taxon>
        <taxon>Viridiplantae</taxon>
        <taxon>Streptophyta</taxon>
        <taxon>Embryophyta</taxon>
        <taxon>Tracheophyta</taxon>
        <taxon>Spermatophyta</taxon>
        <taxon>Magnoliopsida</taxon>
        <taxon>Amborellales</taxon>
        <taxon>Amborellaceae</taxon>
        <taxon>Amborella</taxon>
    </lineage>
</organism>